<feature type="domain" description="D-isomer specific 2-hydroxyacid dehydrogenase catalytic" evidence="5">
    <location>
        <begin position="10"/>
        <end position="328"/>
    </location>
</feature>
<accession>A0ABP9ZFT4</accession>
<sequence length="331" mass="36700">MKLLMYNAQSYEQANFDRLAEENGVQIDMVDVPLSKDTVDLANGYDAITVQQHSPIPDEIVYQKLSSFGIKQISLRTTGFEIINFEAAKESDIKITNVPAYSPRSVSELVLADVMALLRHLKEVHNRQLKNDFCWDGIQAKEIHNLTVGIIGDGTIGSAVARIFRALGATVLVADPIERTDLYDTVEYVTYDHLLANSDVVTMHTPLTKEMEHFMNYDRFKKMKNDAIFINASRGGVVDTDALLSALKVGEIGAAGIDVFEGEETISGINLGSSGYDNENLDELIQMDNVLVTPHIGFYTDAAVANMDKFATEDAISIYQGKQPKHLVEFE</sequence>
<evidence type="ECO:0000259" key="6">
    <source>
        <dbReference type="Pfam" id="PF02826"/>
    </source>
</evidence>
<evidence type="ECO:0000313" key="7">
    <source>
        <dbReference type="EMBL" id="GAA6113666.1"/>
    </source>
</evidence>
<dbReference type="Pfam" id="PF00389">
    <property type="entry name" value="2-Hacid_dh"/>
    <property type="match status" value="1"/>
</dbReference>
<evidence type="ECO:0000256" key="1">
    <source>
        <dbReference type="ARBA" id="ARBA00005854"/>
    </source>
</evidence>
<comment type="similarity">
    <text evidence="1 4">Belongs to the D-isomer specific 2-hydroxyacid dehydrogenase family.</text>
</comment>
<evidence type="ECO:0000313" key="8">
    <source>
        <dbReference type="Proteomes" id="UP001438112"/>
    </source>
</evidence>
<dbReference type="Gene3D" id="3.40.50.720">
    <property type="entry name" value="NAD(P)-binding Rossmann-like Domain"/>
    <property type="match status" value="2"/>
</dbReference>
<keyword evidence="3" id="KW-0520">NAD</keyword>
<gene>
    <name evidence="7" type="ORF">AP20H10_00290</name>
</gene>
<dbReference type="CDD" id="cd12186">
    <property type="entry name" value="LDH"/>
    <property type="match status" value="1"/>
</dbReference>
<dbReference type="EMBL" id="BAABVV010000010">
    <property type="protein sequence ID" value="GAA6113666.1"/>
    <property type="molecule type" value="Genomic_DNA"/>
</dbReference>
<dbReference type="Pfam" id="PF02826">
    <property type="entry name" value="2-Hacid_dh_C"/>
    <property type="match status" value="1"/>
</dbReference>
<evidence type="ECO:0000256" key="4">
    <source>
        <dbReference type="RuleBase" id="RU003719"/>
    </source>
</evidence>
<dbReference type="RefSeq" id="WP_353317205.1">
    <property type="nucleotide sequence ID" value="NZ_BAABVV010000010.1"/>
</dbReference>
<keyword evidence="2 4" id="KW-0560">Oxidoreductase</keyword>
<dbReference type="PROSITE" id="PS00671">
    <property type="entry name" value="D_2_HYDROXYACID_DH_3"/>
    <property type="match status" value="1"/>
</dbReference>
<dbReference type="SUPFAM" id="SSF52283">
    <property type="entry name" value="Formate/glycerate dehydrogenase catalytic domain-like"/>
    <property type="match status" value="1"/>
</dbReference>
<dbReference type="Proteomes" id="UP001438112">
    <property type="component" value="Unassembled WGS sequence"/>
</dbReference>
<evidence type="ECO:0000256" key="3">
    <source>
        <dbReference type="ARBA" id="ARBA00023027"/>
    </source>
</evidence>
<name>A0ABP9ZFT4_9LACO</name>
<comment type="caution">
    <text evidence="7">The sequence shown here is derived from an EMBL/GenBank/DDBJ whole genome shotgun (WGS) entry which is preliminary data.</text>
</comment>
<organism evidence="7 8">
    <name type="scientific">Apilactobacillus apinorum</name>
    <dbReference type="NCBI Taxonomy" id="1218495"/>
    <lineage>
        <taxon>Bacteria</taxon>
        <taxon>Bacillati</taxon>
        <taxon>Bacillota</taxon>
        <taxon>Bacilli</taxon>
        <taxon>Lactobacillales</taxon>
        <taxon>Lactobacillaceae</taxon>
        <taxon>Apilactobacillus</taxon>
    </lineage>
</organism>
<evidence type="ECO:0000256" key="2">
    <source>
        <dbReference type="ARBA" id="ARBA00023002"/>
    </source>
</evidence>
<feature type="domain" description="D-isomer specific 2-hydroxyacid dehydrogenase NAD-binding" evidence="6">
    <location>
        <begin position="112"/>
        <end position="297"/>
    </location>
</feature>
<dbReference type="SUPFAM" id="SSF51735">
    <property type="entry name" value="NAD(P)-binding Rossmann-fold domains"/>
    <property type="match status" value="1"/>
</dbReference>
<dbReference type="InterPro" id="IPR006139">
    <property type="entry name" value="D-isomer_2_OHA_DH_cat_dom"/>
</dbReference>
<dbReference type="PANTHER" id="PTHR43026:SF1">
    <property type="entry name" value="2-HYDROXYACID DEHYDROGENASE HOMOLOG 1-RELATED"/>
    <property type="match status" value="1"/>
</dbReference>
<protein>
    <submittedName>
        <fullName evidence="7">D-2-hydroxyacid dehydrogenase</fullName>
    </submittedName>
</protein>
<keyword evidence="8" id="KW-1185">Reference proteome</keyword>
<dbReference type="InterPro" id="IPR036291">
    <property type="entry name" value="NAD(P)-bd_dom_sf"/>
</dbReference>
<evidence type="ECO:0000259" key="5">
    <source>
        <dbReference type="Pfam" id="PF00389"/>
    </source>
</evidence>
<reference evidence="7 8" key="1">
    <citation type="submission" date="2024-03" db="EMBL/GenBank/DDBJ databases">
        <title>Inconsistent identification of Apilactobacillus kunkeei-related strains obtained by well-developed overall genome related indices.</title>
        <authorList>
            <person name="Maeno S."/>
            <person name="Endo A."/>
        </authorList>
    </citation>
    <scope>NUCLEOTIDE SEQUENCE [LARGE SCALE GENOMIC DNA]</scope>
    <source>
        <strain evidence="7 8">20H-10</strain>
    </source>
</reference>
<dbReference type="InterPro" id="IPR058205">
    <property type="entry name" value="D-LDH-like"/>
</dbReference>
<proteinExistence type="inferred from homology"/>
<dbReference type="PANTHER" id="PTHR43026">
    <property type="entry name" value="2-HYDROXYACID DEHYDROGENASE HOMOLOG 1-RELATED"/>
    <property type="match status" value="1"/>
</dbReference>
<dbReference type="InterPro" id="IPR029753">
    <property type="entry name" value="D-isomer_DH_CS"/>
</dbReference>
<dbReference type="InterPro" id="IPR006140">
    <property type="entry name" value="D-isomer_DH_NAD-bd"/>
</dbReference>